<dbReference type="Proteomes" id="UP000184465">
    <property type="component" value="Unassembled WGS sequence"/>
</dbReference>
<dbReference type="AlphaFoldDB" id="A0A1M6R069"/>
<protein>
    <submittedName>
        <fullName evidence="1">Uncharacterized protein</fullName>
    </submittedName>
</protein>
<gene>
    <name evidence="1" type="ORF">SAMN02745912_02801</name>
</gene>
<dbReference type="STRING" id="1121301.SAMN02745912_02801"/>
<dbReference type="EMBL" id="FRAG01000040">
    <property type="protein sequence ID" value="SHK25919.1"/>
    <property type="molecule type" value="Genomic_DNA"/>
</dbReference>
<evidence type="ECO:0000313" key="2">
    <source>
        <dbReference type="Proteomes" id="UP000184465"/>
    </source>
</evidence>
<keyword evidence="2" id="KW-1185">Reference proteome</keyword>
<evidence type="ECO:0000313" key="1">
    <source>
        <dbReference type="EMBL" id="SHK25919.1"/>
    </source>
</evidence>
<proteinExistence type="predicted"/>
<reference evidence="2" key="1">
    <citation type="submission" date="2016-11" db="EMBL/GenBank/DDBJ databases">
        <authorList>
            <person name="Varghese N."/>
            <person name="Submissions S."/>
        </authorList>
    </citation>
    <scope>NUCLEOTIDE SEQUENCE [LARGE SCALE GENOMIC DNA]</scope>
    <source>
        <strain evidence="2">DSM 15212 / CIP 107654 / DViRD3</strain>
    </source>
</reference>
<name>A0A1M6R069_PARC5</name>
<accession>A0A1M6R069</accession>
<sequence length="57" mass="6150">MTHKNKTFVTAKELVNSIENEGLRLFSDIKASGIPSSVAPIGDDSFLDSCGNYTNCL</sequence>
<dbReference type="RefSeq" id="WP_165613090.1">
    <property type="nucleotide sequence ID" value="NZ_FRAG01000040.1"/>
</dbReference>
<organism evidence="1 2">
    <name type="scientific">Paramaledivibacter caminithermalis (strain DSM 15212 / CIP 107654 / DViRD3)</name>
    <name type="common">Clostridium caminithermale</name>
    <dbReference type="NCBI Taxonomy" id="1121301"/>
    <lineage>
        <taxon>Bacteria</taxon>
        <taxon>Bacillati</taxon>
        <taxon>Bacillota</taxon>
        <taxon>Clostridia</taxon>
        <taxon>Peptostreptococcales</taxon>
        <taxon>Caminicellaceae</taxon>
        <taxon>Paramaledivibacter</taxon>
    </lineage>
</organism>